<dbReference type="Proteomes" id="UP000266673">
    <property type="component" value="Unassembled WGS sequence"/>
</dbReference>
<evidence type="ECO:0000313" key="3">
    <source>
        <dbReference type="Proteomes" id="UP000266673"/>
    </source>
</evidence>
<evidence type="ECO:0000256" key="1">
    <source>
        <dbReference type="SAM" id="Phobius"/>
    </source>
</evidence>
<keyword evidence="1" id="KW-0812">Transmembrane</keyword>
<dbReference type="EMBL" id="QKWP01000262">
    <property type="protein sequence ID" value="RIB23452.1"/>
    <property type="molecule type" value="Genomic_DNA"/>
</dbReference>
<organism evidence="2 3">
    <name type="scientific">Gigaspora rosea</name>
    <dbReference type="NCBI Taxonomy" id="44941"/>
    <lineage>
        <taxon>Eukaryota</taxon>
        <taxon>Fungi</taxon>
        <taxon>Fungi incertae sedis</taxon>
        <taxon>Mucoromycota</taxon>
        <taxon>Glomeromycotina</taxon>
        <taxon>Glomeromycetes</taxon>
        <taxon>Diversisporales</taxon>
        <taxon>Gigasporaceae</taxon>
        <taxon>Gigaspora</taxon>
    </lineage>
</organism>
<reference evidence="2 3" key="1">
    <citation type="submission" date="2018-06" db="EMBL/GenBank/DDBJ databases">
        <title>Comparative genomics reveals the genomic features of Rhizophagus irregularis, R. cerebriforme, R. diaphanum and Gigaspora rosea, and their symbiotic lifestyle signature.</title>
        <authorList>
            <person name="Morin E."/>
            <person name="San Clemente H."/>
            <person name="Chen E.C.H."/>
            <person name="De La Providencia I."/>
            <person name="Hainaut M."/>
            <person name="Kuo A."/>
            <person name="Kohler A."/>
            <person name="Murat C."/>
            <person name="Tang N."/>
            <person name="Roy S."/>
            <person name="Loubradou J."/>
            <person name="Henrissat B."/>
            <person name="Grigoriev I.V."/>
            <person name="Corradi N."/>
            <person name="Roux C."/>
            <person name="Martin F.M."/>
        </authorList>
    </citation>
    <scope>NUCLEOTIDE SEQUENCE [LARGE SCALE GENOMIC DNA]</scope>
    <source>
        <strain evidence="2 3">DAOM 194757</strain>
    </source>
</reference>
<dbReference type="AlphaFoldDB" id="A0A397VNC2"/>
<feature type="transmembrane region" description="Helical" evidence="1">
    <location>
        <begin position="88"/>
        <end position="106"/>
    </location>
</feature>
<evidence type="ECO:0000313" key="2">
    <source>
        <dbReference type="EMBL" id="RIB23452.1"/>
    </source>
</evidence>
<sequence length="156" mass="18269">MSQRSNEVKVEFLERASASTLIPSLQIPLQPRFKEVKEVSLLLMLLLLNVPFLLNINPNLLDFYLYLISLSPLRNQADWRKAPEKLKLYYYKSICYFTPLLLLRVYSRKNQTKLNPYPNLRFVPVSIDDFFSRLSSRSNEINVVLLRTASTKKLTL</sequence>
<comment type="caution">
    <text evidence="2">The sequence shown here is derived from an EMBL/GenBank/DDBJ whole genome shotgun (WGS) entry which is preliminary data.</text>
</comment>
<gene>
    <name evidence="2" type="ORF">C2G38_855628</name>
</gene>
<keyword evidence="1" id="KW-1133">Transmembrane helix</keyword>
<proteinExistence type="predicted"/>
<name>A0A397VNC2_9GLOM</name>
<feature type="transmembrane region" description="Helical" evidence="1">
    <location>
        <begin position="41"/>
        <end position="68"/>
    </location>
</feature>
<accession>A0A397VNC2</accession>
<protein>
    <submittedName>
        <fullName evidence="2">Uncharacterized protein</fullName>
    </submittedName>
</protein>
<keyword evidence="3" id="KW-1185">Reference proteome</keyword>
<keyword evidence="1" id="KW-0472">Membrane</keyword>